<keyword evidence="2" id="KW-1185">Reference proteome</keyword>
<organism evidence="1 2">
    <name type="scientific">Acetatifactor muris</name>
    <dbReference type="NCBI Taxonomy" id="879566"/>
    <lineage>
        <taxon>Bacteria</taxon>
        <taxon>Bacillati</taxon>
        <taxon>Bacillota</taxon>
        <taxon>Clostridia</taxon>
        <taxon>Lachnospirales</taxon>
        <taxon>Lachnospiraceae</taxon>
        <taxon>Acetatifactor</taxon>
    </lineage>
</organism>
<name>A0A2K4ZN21_9FIRM</name>
<evidence type="ECO:0000313" key="2">
    <source>
        <dbReference type="Proteomes" id="UP000236311"/>
    </source>
</evidence>
<gene>
    <name evidence="1" type="ORF">AMURIS_04617</name>
</gene>
<dbReference type="RefSeq" id="WP_242982584.1">
    <property type="nucleotide sequence ID" value="NZ_JANJZD010000035.1"/>
</dbReference>
<evidence type="ECO:0000313" key="1">
    <source>
        <dbReference type="EMBL" id="SOY31868.1"/>
    </source>
</evidence>
<dbReference type="AlphaFoldDB" id="A0A2K4ZN21"/>
<proteinExistence type="predicted"/>
<protein>
    <submittedName>
        <fullName evidence="1">Uncharacterized protein</fullName>
    </submittedName>
</protein>
<accession>A0A2K4ZN21</accession>
<reference evidence="1 2" key="1">
    <citation type="submission" date="2018-01" db="EMBL/GenBank/DDBJ databases">
        <authorList>
            <person name="Gaut B.S."/>
            <person name="Morton B.R."/>
            <person name="Clegg M.T."/>
            <person name="Duvall M.R."/>
        </authorList>
    </citation>
    <scope>NUCLEOTIDE SEQUENCE [LARGE SCALE GENOMIC DNA]</scope>
    <source>
        <strain evidence="1">GP69</strain>
    </source>
</reference>
<dbReference type="EMBL" id="OFSM01000033">
    <property type="protein sequence ID" value="SOY31868.1"/>
    <property type="molecule type" value="Genomic_DNA"/>
</dbReference>
<dbReference type="Proteomes" id="UP000236311">
    <property type="component" value="Unassembled WGS sequence"/>
</dbReference>
<sequence>MKTIYNNEIYEVIDISPMDEDNGCQITLCSDRTGRVVAEDALCHDGAGYPLAFLPLGISDGQTLALIREFDTWYANTGQNLRYWAAEFQLIVRMLLCGYMVANPQYLELDEVIGPAWETIKGDRESMGKEADKVMEGGKERKLKERLKANYEEYIRELGQKPAGELIGMAPEIAAAEFMYKELSVEGAFGEYAGYLLQFENPLELLRDSWQGYEDCDRHEEIDHMLWDMKDKGIGIGDYPMAEQAGEDAQGQGVVMC</sequence>